<keyword evidence="3" id="KW-1185">Reference proteome</keyword>
<evidence type="ECO:0000256" key="1">
    <source>
        <dbReference type="SAM" id="MobiDB-lite"/>
    </source>
</evidence>
<evidence type="ECO:0008006" key="4">
    <source>
        <dbReference type="Google" id="ProtNLM"/>
    </source>
</evidence>
<sequence>MFDHLNQALARLLDRFKMMRRNSSESIKPTTDPQTAIMTPKSGKRSSKPGLTPTKSPRNSSNTLWVHDQQKRLYMDHLLQWSLSHDSSLHFHGKISLASVNSSSTLELGSSVTCILTDTSFTDARQTIIIRLFPPQKPSAKLVDDRRDSMDPCGFDMARQASSVTLKSFTSDQFHTRSRGHYKLVVRSGAGWMSSRDYFNRIYFSHLEASRRPAGQTTLDFSLTQRSQALGPPPSQKDTITIRPLFRRFQQLPPELQDLILKTASGLSRTYNLCSDEYGTLRMNSPSPTPAVSLSTLFRISKPLTATLLPHIFHSTDFQFGLTGFTNFLWQSGPSTRNEIRRLSFHFGKLALLHCIRWLAPDPVFALFEPPVATNPRSLQYFWRCQIQDLVKDVHLFTLTLNVTQIPREDLPMIVAIMKMAFGSVDRILFVRTDRDGLVSRVAWDDEVLREVGKEARWRDMCLGYWRRYGRHSYFFKFDLFKAGEKGVDEEMDAVKEFFDGVGVPMQGMIGAS</sequence>
<feature type="compositionally biased region" description="Polar residues" evidence="1">
    <location>
        <begin position="24"/>
        <end position="37"/>
    </location>
</feature>
<protein>
    <recommendedName>
        <fullName evidence="4">F-box domain-containing protein</fullName>
    </recommendedName>
</protein>
<feature type="compositionally biased region" description="Polar residues" evidence="1">
    <location>
        <begin position="53"/>
        <end position="62"/>
    </location>
</feature>
<dbReference type="OrthoDB" id="3796222at2759"/>
<proteinExistence type="predicted"/>
<feature type="region of interest" description="Disordered" evidence="1">
    <location>
        <begin position="22"/>
        <end position="62"/>
    </location>
</feature>
<organism evidence="2 3">
    <name type="scientific">Paraphoma chrysanthemicola</name>
    <dbReference type="NCBI Taxonomy" id="798071"/>
    <lineage>
        <taxon>Eukaryota</taxon>
        <taxon>Fungi</taxon>
        <taxon>Dikarya</taxon>
        <taxon>Ascomycota</taxon>
        <taxon>Pezizomycotina</taxon>
        <taxon>Dothideomycetes</taxon>
        <taxon>Pleosporomycetidae</taxon>
        <taxon>Pleosporales</taxon>
        <taxon>Pleosporineae</taxon>
        <taxon>Phaeosphaeriaceae</taxon>
        <taxon>Paraphoma</taxon>
    </lineage>
</organism>
<evidence type="ECO:0000313" key="2">
    <source>
        <dbReference type="EMBL" id="KAH7078340.1"/>
    </source>
</evidence>
<dbReference type="Proteomes" id="UP000813461">
    <property type="component" value="Unassembled WGS sequence"/>
</dbReference>
<gene>
    <name evidence="2" type="ORF">FB567DRAFT_132952</name>
</gene>
<comment type="caution">
    <text evidence="2">The sequence shown here is derived from an EMBL/GenBank/DDBJ whole genome shotgun (WGS) entry which is preliminary data.</text>
</comment>
<dbReference type="EMBL" id="JAGMVJ010000017">
    <property type="protein sequence ID" value="KAH7078340.1"/>
    <property type="molecule type" value="Genomic_DNA"/>
</dbReference>
<name>A0A8K0QY70_9PLEO</name>
<accession>A0A8K0QY70</accession>
<evidence type="ECO:0000313" key="3">
    <source>
        <dbReference type="Proteomes" id="UP000813461"/>
    </source>
</evidence>
<reference evidence="2" key="1">
    <citation type="journal article" date="2021" name="Nat. Commun.">
        <title>Genetic determinants of endophytism in the Arabidopsis root mycobiome.</title>
        <authorList>
            <person name="Mesny F."/>
            <person name="Miyauchi S."/>
            <person name="Thiergart T."/>
            <person name="Pickel B."/>
            <person name="Atanasova L."/>
            <person name="Karlsson M."/>
            <person name="Huettel B."/>
            <person name="Barry K.W."/>
            <person name="Haridas S."/>
            <person name="Chen C."/>
            <person name="Bauer D."/>
            <person name="Andreopoulos W."/>
            <person name="Pangilinan J."/>
            <person name="LaButti K."/>
            <person name="Riley R."/>
            <person name="Lipzen A."/>
            <person name="Clum A."/>
            <person name="Drula E."/>
            <person name="Henrissat B."/>
            <person name="Kohler A."/>
            <person name="Grigoriev I.V."/>
            <person name="Martin F.M."/>
            <person name="Hacquard S."/>
        </authorList>
    </citation>
    <scope>NUCLEOTIDE SEQUENCE</scope>
    <source>
        <strain evidence="2">MPI-SDFR-AT-0120</strain>
    </source>
</reference>
<dbReference type="AlphaFoldDB" id="A0A8K0QY70"/>